<keyword evidence="4" id="KW-1185">Reference proteome</keyword>
<dbReference type="GO" id="GO:0051701">
    <property type="term" value="P:biological process involved in interaction with host"/>
    <property type="evidence" value="ECO:0007669"/>
    <property type="project" value="TreeGrafter"/>
</dbReference>
<name>A0A3N0GVD0_9ACTN</name>
<dbReference type="NCBIfam" id="TIGR00996">
    <property type="entry name" value="Mtu_fam_mce"/>
    <property type="match status" value="1"/>
</dbReference>
<dbReference type="EMBL" id="RJSF01000019">
    <property type="protein sequence ID" value="RNM16110.1"/>
    <property type="molecule type" value="Genomic_DNA"/>
</dbReference>
<sequence length="338" mass="36204">MIAGFRWIVVKFAVFALVSVLLAVVLFNTMVNGVSGRTNAYRAEFTDVAGLRVGDDVRVAGVRVGRVQSIAVAHGGAEVAFQVTTDQPLLTTTKLVMRYQNLLGQRYLALVQDADRGPRLPAGATIPLARTSPGFDLTELLNGFRPLFEALRPDDVNALATSLVKVLQGEGGTVESLLAQTGRLTNFLADRDQVFGQVLDNLTPVLTDLAGRGAQLQDTVKELRALMTGLARDRRSIGASIDGMSQLIGSTSDLLQQARMPTVRAVKRFLAVMNLFLASKQQFVAAVGSFGTTLAALGRASSYENAVNIYFCSVITDVGSLKLNLNGTANGPWSEVCR</sequence>
<dbReference type="GO" id="GO:0005576">
    <property type="term" value="C:extracellular region"/>
    <property type="evidence" value="ECO:0007669"/>
    <property type="project" value="TreeGrafter"/>
</dbReference>
<dbReference type="RefSeq" id="WP_123222363.1">
    <property type="nucleotide sequence ID" value="NZ_RJSF01000019.1"/>
</dbReference>
<dbReference type="InterPro" id="IPR003399">
    <property type="entry name" value="Mce/MlaD"/>
</dbReference>
<feature type="domain" description="Mce/MlaD" evidence="1">
    <location>
        <begin position="38"/>
        <end position="111"/>
    </location>
</feature>
<feature type="domain" description="Mammalian cell entry C-terminal" evidence="2">
    <location>
        <begin position="118"/>
        <end position="313"/>
    </location>
</feature>
<dbReference type="AlphaFoldDB" id="A0A3N0GVD0"/>
<dbReference type="Pfam" id="PF11887">
    <property type="entry name" value="Mce4_CUP1"/>
    <property type="match status" value="1"/>
</dbReference>
<gene>
    <name evidence="3" type="ORF">EFL26_08160</name>
</gene>
<dbReference type="Proteomes" id="UP000279994">
    <property type="component" value="Unassembled WGS sequence"/>
</dbReference>
<dbReference type="PANTHER" id="PTHR33371:SF17">
    <property type="entry name" value="MCE-FAMILY PROTEIN MCE1B"/>
    <property type="match status" value="1"/>
</dbReference>
<accession>A0A3N0GVD0</accession>
<organism evidence="3 4">
    <name type="scientific">Nocardioides pocheonensis</name>
    <dbReference type="NCBI Taxonomy" id="661485"/>
    <lineage>
        <taxon>Bacteria</taxon>
        <taxon>Bacillati</taxon>
        <taxon>Actinomycetota</taxon>
        <taxon>Actinomycetes</taxon>
        <taxon>Propionibacteriales</taxon>
        <taxon>Nocardioidaceae</taxon>
        <taxon>Nocardioides</taxon>
    </lineage>
</organism>
<comment type="caution">
    <text evidence="3">The sequence shown here is derived from an EMBL/GenBank/DDBJ whole genome shotgun (WGS) entry which is preliminary data.</text>
</comment>
<evidence type="ECO:0000259" key="2">
    <source>
        <dbReference type="Pfam" id="PF11887"/>
    </source>
</evidence>
<proteinExistence type="predicted"/>
<reference evidence="3 4" key="1">
    <citation type="submission" date="2018-11" db="EMBL/GenBank/DDBJ databases">
        <authorList>
            <person name="Li F."/>
        </authorList>
    </citation>
    <scope>NUCLEOTIDE SEQUENCE [LARGE SCALE GENOMIC DNA]</scope>
    <source>
        <strain evidence="3 4">Gsoil 818</strain>
    </source>
</reference>
<evidence type="ECO:0000259" key="1">
    <source>
        <dbReference type="Pfam" id="PF02470"/>
    </source>
</evidence>
<dbReference type="PANTHER" id="PTHR33371">
    <property type="entry name" value="INTERMEMBRANE PHOSPHOLIPID TRANSPORT SYSTEM BINDING PROTEIN MLAD-RELATED"/>
    <property type="match status" value="1"/>
</dbReference>
<dbReference type="OrthoDB" id="338143at2"/>
<evidence type="ECO:0000313" key="4">
    <source>
        <dbReference type="Proteomes" id="UP000279994"/>
    </source>
</evidence>
<evidence type="ECO:0000313" key="3">
    <source>
        <dbReference type="EMBL" id="RNM16110.1"/>
    </source>
</evidence>
<dbReference type="Pfam" id="PF02470">
    <property type="entry name" value="MlaD"/>
    <property type="match status" value="1"/>
</dbReference>
<protein>
    <submittedName>
        <fullName evidence="3">MCE family protein</fullName>
    </submittedName>
</protein>
<dbReference type="InterPro" id="IPR024516">
    <property type="entry name" value="Mce_C"/>
</dbReference>
<dbReference type="InterPro" id="IPR005693">
    <property type="entry name" value="Mce"/>
</dbReference>
<dbReference type="InterPro" id="IPR052336">
    <property type="entry name" value="MlaD_Phospholipid_Transporter"/>
</dbReference>